<dbReference type="PANTHER" id="PTHR46663:SF2">
    <property type="entry name" value="GGDEF DOMAIN-CONTAINING PROTEIN"/>
    <property type="match status" value="1"/>
</dbReference>
<dbReference type="RefSeq" id="WP_146891332.1">
    <property type="nucleotide sequence ID" value="NZ_BJXB01000047.1"/>
</dbReference>
<keyword evidence="3" id="KW-1185">Reference proteome</keyword>
<comment type="caution">
    <text evidence="2">The sequence shown here is derived from an EMBL/GenBank/DDBJ whole genome shotgun (WGS) entry which is preliminary data.</text>
</comment>
<dbReference type="NCBIfam" id="TIGR00254">
    <property type="entry name" value="GGDEF"/>
    <property type="match status" value="1"/>
</dbReference>
<dbReference type="CDD" id="cd01949">
    <property type="entry name" value="GGDEF"/>
    <property type="match status" value="1"/>
</dbReference>
<dbReference type="OrthoDB" id="60012at2"/>
<accession>A0A511NBE8</accession>
<dbReference type="InterPro" id="IPR000160">
    <property type="entry name" value="GGDEF_dom"/>
</dbReference>
<evidence type="ECO:0000313" key="2">
    <source>
        <dbReference type="EMBL" id="GEM49886.1"/>
    </source>
</evidence>
<dbReference type="Gene3D" id="3.30.70.270">
    <property type="match status" value="1"/>
</dbReference>
<organism evidence="2 3">
    <name type="scientific">Deinococcus cellulosilyticus (strain DSM 18568 / NBRC 106333 / KACC 11606 / 5516J-15)</name>
    <dbReference type="NCBI Taxonomy" id="1223518"/>
    <lineage>
        <taxon>Bacteria</taxon>
        <taxon>Thermotogati</taxon>
        <taxon>Deinococcota</taxon>
        <taxon>Deinococci</taxon>
        <taxon>Deinococcales</taxon>
        <taxon>Deinococcaceae</taxon>
        <taxon>Deinococcus</taxon>
    </lineage>
</organism>
<dbReference type="InterPro" id="IPR052163">
    <property type="entry name" value="DGC-Regulatory_Protein"/>
</dbReference>
<dbReference type="PANTHER" id="PTHR46663">
    <property type="entry name" value="DIGUANYLATE CYCLASE DGCT-RELATED"/>
    <property type="match status" value="1"/>
</dbReference>
<dbReference type="EMBL" id="BJXB01000047">
    <property type="protein sequence ID" value="GEM49886.1"/>
    <property type="molecule type" value="Genomic_DNA"/>
</dbReference>
<protein>
    <recommendedName>
        <fullName evidence="1">GGDEF domain-containing protein</fullName>
    </recommendedName>
</protein>
<dbReference type="Proteomes" id="UP000321306">
    <property type="component" value="Unassembled WGS sequence"/>
</dbReference>
<reference evidence="2 3" key="1">
    <citation type="submission" date="2019-07" db="EMBL/GenBank/DDBJ databases">
        <title>Whole genome shotgun sequence of Deinococcus cellulosilyticus NBRC 106333.</title>
        <authorList>
            <person name="Hosoyama A."/>
            <person name="Uohara A."/>
            <person name="Ohji S."/>
            <person name="Ichikawa N."/>
        </authorList>
    </citation>
    <scope>NUCLEOTIDE SEQUENCE [LARGE SCALE GENOMIC DNA]</scope>
    <source>
        <strain evidence="2 3">NBRC 106333</strain>
    </source>
</reference>
<dbReference type="SUPFAM" id="SSF55073">
    <property type="entry name" value="Nucleotide cyclase"/>
    <property type="match status" value="1"/>
</dbReference>
<evidence type="ECO:0000259" key="1">
    <source>
        <dbReference type="PROSITE" id="PS50887"/>
    </source>
</evidence>
<feature type="domain" description="GGDEF" evidence="1">
    <location>
        <begin position="1"/>
        <end position="115"/>
    </location>
</feature>
<proteinExistence type="predicted"/>
<dbReference type="AlphaFoldDB" id="A0A511NBE8"/>
<dbReference type="Pfam" id="PF00990">
    <property type="entry name" value="GGDEF"/>
    <property type="match status" value="1"/>
</dbReference>
<dbReference type="PROSITE" id="PS50887">
    <property type="entry name" value="GGDEF"/>
    <property type="match status" value="1"/>
</dbReference>
<name>A0A511NBE8_DEIC1</name>
<sequence>MDPHGHTQGDGLLQSFASGLKKHMRISDVCYRLGGDEFAVVLKHLPKTSQRTLRTRMKAVIHRVHQDGFDAAGVSFVMAFFPQEADTPQRLLKLADGRMYAMKKVHHQTVRTSRTSTFRAETPG</sequence>
<gene>
    <name evidence="2" type="ORF">DC3_55210</name>
</gene>
<evidence type="ECO:0000313" key="3">
    <source>
        <dbReference type="Proteomes" id="UP000321306"/>
    </source>
</evidence>
<dbReference type="InterPro" id="IPR029787">
    <property type="entry name" value="Nucleotide_cyclase"/>
</dbReference>
<dbReference type="InterPro" id="IPR043128">
    <property type="entry name" value="Rev_trsase/Diguanyl_cyclase"/>
</dbReference>